<gene>
    <name evidence="2" type="ORF">AQUCO_03500012v1</name>
</gene>
<feature type="region of interest" description="Disordered" evidence="1">
    <location>
        <begin position="1"/>
        <end position="48"/>
    </location>
</feature>
<feature type="compositionally biased region" description="Low complexity" evidence="1">
    <location>
        <begin position="1"/>
        <end position="21"/>
    </location>
</feature>
<feature type="compositionally biased region" description="Low complexity" evidence="1">
    <location>
        <begin position="32"/>
        <end position="48"/>
    </location>
</feature>
<dbReference type="PANTHER" id="PTHR34367">
    <property type="entry name" value="OS02G0734667 PROTEIN"/>
    <property type="match status" value="1"/>
</dbReference>
<evidence type="ECO:0000313" key="2">
    <source>
        <dbReference type="EMBL" id="PIA35319.1"/>
    </source>
</evidence>
<dbReference type="InParanoid" id="A0A2G5CVL2"/>
<feature type="compositionally biased region" description="Basic and acidic residues" evidence="1">
    <location>
        <begin position="168"/>
        <end position="188"/>
    </location>
</feature>
<feature type="region of interest" description="Disordered" evidence="1">
    <location>
        <begin position="496"/>
        <end position="522"/>
    </location>
</feature>
<reference evidence="2 3" key="1">
    <citation type="submission" date="2017-09" db="EMBL/GenBank/DDBJ databases">
        <title>WGS assembly of Aquilegia coerulea Goldsmith.</title>
        <authorList>
            <person name="Hodges S."/>
            <person name="Kramer E."/>
            <person name="Nordborg M."/>
            <person name="Tomkins J."/>
            <person name="Borevitz J."/>
            <person name="Derieg N."/>
            <person name="Yan J."/>
            <person name="Mihaltcheva S."/>
            <person name="Hayes R.D."/>
            <person name="Rokhsar D."/>
        </authorList>
    </citation>
    <scope>NUCLEOTIDE SEQUENCE [LARGE SCALE GENOMIC DNA]</scope>
    <source>
        <strain evidence="3">cv. Goldsmith</strain>
    </source>
</reference>
<feature type="compositionally biased region" description="Polar residues" evidence="1">
    <location>
        <begin position="339"/>
        <end position="350"/>
    </location>
</feature>
<feature type="compositionally biased region" description="Polar residues" evidence="1">
    <location>
        <begin position="139"/>
        <end position="152"/>
    </location>
</feature>
<feature type="compositionally biased region" description="Basic and acidic residues" evidence="1">
    <location>
        <begin position="60"/>
        <end position="74"/>
    </location>
</feature>
<accession>A0A2G5CVL2</accession>
<feature type="region of interest" description="Disordered" evidence="1">
    <location>
        <begin position="60"/>
        <end position="389"/>
    </location>
</feature>
<keyword evidence="3" id="KW-1185">Reference proteome</keyword>
<protein>
    <submittedName>
        <fullName evidence="2">Uncharacterized protein</fullName>
    </submittedName>
</protein>
<proteinExistence type="predicted"/>
<organism evidence="2 3">
    <name type="scientific">Aquilegia coerulea</name>
    <name type="common">Rocky mountain columbine</name>
    <dbReference type="NCBI Taxonomy" id="218851"/>
    <lineage>
        <taxon>Eukaryota</taxon>
        <taxon>Viridiplantae</taxon>
        <taxon>Streptophyta</taxon>
        <taxon>Embryophyta</taxon>
        <taxon>Tracheophyta</taxon>
        <taxon>Spermatophyta</taxon>
        <taxon>Magnoliopsida</taxon>
        <taxon>Ranunculales</taxon>
        <taxon>Ranunculaceae</taxon>
        <taxon>Thalictroideae</taxon>
        <taxon>Aquilegia</taxon>
    </lineage>
</organism>
<dbReference type="AlphaFoldDB" id="A0A2G5CVL2"/>
<evidence type="ECO:0000313" key="3">
    <source>
        <dbReference type="Proteomes" id="UP000230069"/>
    </source>
</evidence>
<name>A0A2G5CVL2_AQUCA</name>
<dbReference type="PANTHER" id="PTHR34367:SF1">
    <property type="entry name" value="OS04G0528600 PROTEIN"/>
    <property type="match status" value="1"/>
</dbReference>
<dbReference type="EMBL" id="KZ305052">
    <property type="protein sequence ID" value="PIA35319.1"/>
    <property type="molecule type" value="Genomic_DNA"/>
</dbReference>
<feature type="compositionally biased region" description="Low complexity" evidence="1">
    <location>
        <begin position="507"/>
        <end position="522"/>
    </location>
</feature>
<sequence>MGICFSKKTSSSSPPQSQSHHPIPKSENINYPTTTTTSSPPLETETPLISIHNKKEIFFIKQRNSHERRPEDIKSNNTNTITAATTKSSSSSSSPSPTLSSSPCGIVAAGSAPASAPVRTSSCTKEEVDAILIQCGRLSRSSSGKATNSSTEPVGGEKSARKYSGSKRSYDFDHENTRKCTDELDGDKYSSLPSHRRTPSRETDVEYKRSGSNRHRSSSSSSSTSREEDRKRNHNQSGGRRLSRSPARRSDQTTTTTTTILSSSAPPDKLKGPAKMISVPASTTGGAIKRVSVNRTTASPRSQSPANAHPSLSRNSSRKADHSPYRRNPLTEIDDNVLRSEQINNPVGTNKTDEGLTTKKNFHFQSQKSDERNGGIGKQKSAGKDQKNQNENELAFKAAVALSPKARDAGIENLKLPQTTITRSRSSRRSRDLDFINDDVLANVPTSYASILLEDIQNFHHNNSNTTAFSLPPCVAKACSILDAVADLNSSTNSNISSAFSEERNSRPSNNNSNSHNNNVCSSNVHLGKTRLEVVNKDPFVEETELLVNDDLMEPSIHKYITVRRGVVEEMEQQESSGSNSIVGQQWFASSLWEPNSADSTDHWNAGGNEEVVDKEEPSLLVHKKAGFSEGWRKLSGKKRELDHRHQLGKVGAKTHTAPIAAAASM</sequence>
<dbReference type="Proteomes" id="UP000230069">
    <property type="component" value="Unassembled WGS sequence"/>
</dbReference>
<evidence type="ECO:0000256" key="1">
    <source>
        <dbReference type="SAM" id="MobiDB-lite"/>
    </source>
</evidence>
<dbReference type="OrthoDB" id="1927466at2759"/>
<feature type="compositionally biased region" description="Basic and acidic residues" evidence="1">
    <location>
        <begin position="199"/>
        <end position="209"/>
    </location>
</feature>
<dbReference type="FunCoup" id="A0A2G5CVL2">
    <property type="interactions" value="352"/>
</dbReference>
<feature type="compositionally biased region" description="Low complexity" evidence="1">
    <location>
        <begin position="75"/>
        <end position="118"/>
    </location>
</feature>
<dbReference type="STRING" id="218851.A0A2G5CVL2"/>
<dbReference type="InterPro" id="IPR040412">
    <property type="entry name" value="At1g65710-like"/>
</dbReference>
<feature type="compositionally biased region" description="Polar residues" evidence="1">
    <location>
        <begin position="293"/>
        <end position="315"/>
    </location>
</feature>